<keyword evidence="4" id="KW-1185">Reference proteome</keyword>
<feature type="domain" description="PucR C-terminal helix-turn-helix" evidence="2">
    <location>
        <begin position="440"/>
        <end position="497"/>
    </location>
</feature>
<dbReference type="EMBL" id="JAFNLL010000002">
    <property type="protein sequence ID" value="MBO1266723.1"/>
    <property type="molecule type" value="Genomic_DNA"/>
</dbReference>
<proteinExistence type="predicted"/>
<dbReference type="PANTHER" id="PTHR33744:SF1">
    <property type="entry name" value="DNA-BINDING TRANSCRIPTIONAL ACTIVATOR ADER"/>
    <property type="match status" value="1"/>
</dbReference>
<comment type="caution">
    <text evidence="3">The sequence shown here is derived from an EMBL/GenBank/DDBJ whole genome shotgun (WGS) entry which is preliminary data.</text>
</comment>
<feature type="domain" description="Purine catabolism PurC-like" evidence="1">
    <location>
        <begin position="7"/>
        <end position="129"/>
    </location>
</feature>
<dbReference type="AlphaFoldDB" id="A0A939HG74"/>
<evidence type="ECO:0000259" key="2">
    <source>
        <dbReference type="Pfam" id="PF13556"/>
    </source>
</evidence>
<dbReference type="Proteomes" id="UP000664164">
    <property type="component" value="Unassembled WGS sequence"/>
</dbReference>
<dbReference type="RefSeq" id="WP_207614526.1">
    <property type="nucleotide sequence ID" value="NZ_JAFNLL010000002.1"/>
</dbReference>
<evidence type="ECO:0000313" key="4">
    <source>
        <dbReference type="Proteomes" id="UP000664164"/>
    </source>
</evidence>
<evidence type="ECO:0000313" key="3">
    <source>
        <dbReference type="EMBL" id="MBO1266723.1"/>
    </source>
</evidence>
<sequence length="501" mass="52261">MPILLSEILDHPSFRSADPLVRSLAETAGSRPVRWVHSSEVLDIAPLLLGGELLLSGGIALATATDERRVDYIRELAEREVAALALETGGALPAIPASMLDAAEQLGLPLVELRSVVPFVGIMQSINSMLVSESVVQLQKADQATHAMAAELAHGGKLDQILAVLARIIDSAVTLLSPSGAPIAGALPPAAAERARGSAEAARGSVISIDVPVRGVLLARLEIDVPDGADAGLARVAGDRAVDILGLALLQRTQPGLHEMAGTELMRAIISGSQPWRLQELGPAAGFQADAAVVAVVIRSRDSQQLRATVDKILHDGGLKSASYVEHAELIALVALPEASAQAARAELLAALAGLPVEQVTAAAVGPLASSIAQAGWSLAGARRSLELAAAAAGGAVIDAEALAVELLAVESLAPDARADFVRRQLDPVLHHDAQRQSQLLATLAVWLDSGCNTAQAARELHLERQSLHHRLQRIFELCGGDPRKTGRLAALHLATRLARL</sequence>
<dbReference type="Pfam" id="PF07905">
    <property type="entry name" value="PucR"/>
    <property type="match status" value="1"/>
</dbReference>
<protein>
    <submittedName>
        <fullName evidence="3">PucR family transcriptional regulator</fullName>
    </submittedName>
</protein>
<dbReference type="InterPro" id="IPR012914">
    <property type="entry name" value="PucR_dom"/>
</dbReference>
<dbReference type="PANTHER" id="PTHR33744">
    <property type="entry name" value="CARBOHYDRATE DIACID REGULATOR"/>
    <property type="match status" value="1"/>
</dbReference>
<name>A0A939HG74_9MICC</name>
<organism evidence="3 4">
    <name type="scientific">Arthrobacter cavernae</name>
    <dbReference type="NCBI Taxonomy" id="2817681"/>
    <lineage>
        <taxon>Bacteria</taxon>
        <taxon>Bacillati</taxon>
        <taxon>Actinomycetota</taxon>
        <taxon>Actinomycetes</taxon>
        <taxon>Micrococcales</taxon>
        <taxon>Micrococcaceae</taxon>
        <taxon>Arthrobacter</taxon>
    </lineage>
</organism>
<dbReference type="InterPro" id="IPR042070">
    <property type="entry name" value="PucR_C-HTH_sf"/>
</dbReference>
<dbReference type="InterPro" id="IPR025736">
    <property type="entry name" value="PucR_C-HTH_dom"/>
</dbReference>
<dbReference type="Gene3D" id="1.10.10.2840">
    <property type="entry name" value="PucR C-terminal helix-turn-helix domain"/>
    <property type="match status" value="1"/>
</dbReference>
<gene>
    <name evidence="3" type="ORF">J1902_01790</name>
</gene>
<dbReference type="Pfam" id="PF13556">
    <property type="entry name" value="HTH_30"/>
    <property type="match status" value="1"/>
</dbReference>
<accession>A0A939HG74</accession>
<dbReference type="InterPro" id="IPR051448">
    <property type="entry name" value="CdaR-like_regulators"/>
</dbReference>
<reference evidence="3" key="1">
    <citation type="submission" date="2021-03" db="EMBL/GenBank/DDBJ databases">
        <title>A new species, PO-11, isolated from a karst cave deposit.</title>
        <authorList>
            <person name="Zhaoxiaoyong W."/>
        </authorList>
    </citation>
    <scope>NUCLEOTIDE SEQUENCE</scope>
    <source>
        <strain evidence="3">PO-11</strain>
    </source>
</reference>
<evidence type="ECO:0000259" key="1">
    <source>
        <dbReference type="Pfam" id="PF07905"/>
    </source>
</evidence>